<evidence type="ECO:0000256" key="1">
    <source>
        <dbReference type="SAM" id="MobiDB-lite"/>
    </source>
</evidence>
<dbReference type="AlphaFoldDB" id="A0A1V3X784"/>
<dbReference type="EMBL" id="MVBM01000006">
    <property type="protein sequence ID" value="OOK70269.1"/>
    <property type="molecule type" value="Genomic_DNA"/>
</dbReference>
<organism evidence="3 4">
    <name type="scientific">Mycobacterium kansasii</name>
    <dbReference type="NCBI Taxonomy" id="1768"/>
    <lineage>
        <taxon>Bacteria</taxon>
        <taxon>Bacillati</taxon>
        <taxon>Actinomycetota</taxon>
        <taxon>Actinomycetes</taxon>
        <taxon>Mycobacteriales</taxon>
        <taxon>Mycobacteriaceae</taxon>
        <taxon>Mycobacterium</taxon>
    </lineage>
</organism>
<evidence type="ECO:0000313" key="5">
    <source>
        <dbReference type="Proteomes" id="UP000189229"/>
    </source>
</evidence>
<name>A0A1V3X784_MYCKA</name>
<evidence type="ECO:0000313" key="4">
    <source>
        <dbReference type="Proteomes" id="UP000188532"/>
    </source>
</evidence>
<proteinExistence type="predicted"/>
<feature type="region of interest" description="Disordered" evidence="1">
    <location>
        <begin position="1"/>
        <end position="44"/>
    </location>
</feature>
<protein>
    <submittedName>
        <fullName evidence="3">Uncharacterized protein</fullName>
    </submittedName>
</protein>
<sequence length="44" mass="4899">MPVAERGGPKTPWTPEAAVPQAFRESPDGSVGVERLPRRRERQV</sequence>
<dbReference type="Proteomes" id="UP000189229">
    <property type="component" value="Unassembled WGS sequence"/>
</dbReference>
<accession>A0A1V3X784</accession>
<evidence type="ECO:0000313" key="2">
    <source>
        <dbReference type="EMBL" id="OOK70269.1"/>
    </source>
</evidence>
<reference evidence="4 5" key="1">
    <citation type="submission" date="2017-02" db="EMBL/GenBank/DDBJ databases">
        <title>Complete genome sequences of Mycobacterium kansasii strains isolated from rhesus macaques.</title>
        <authorList>
            <person name="Panda A."/>
            <person name="Nagaraj S."/>
            <person name="Zhao X."/>
            <person name="Tettelin H."/>
            <person name="Detolla L.J."/>
        </authorList>
    </citation>
    <scope>NUCLEOTIDE SEQUENCE [LARGE SCALE GENOMIC DNA]</scope>
    <source>
        <strain evidence="3 4">11-3469</strain>
        <strain evidence="2 5">11-3813</strain>
    </source>
</reference>
<gene>
    <name evidence="3" type="ORF">BZL29_4198</name>
    <name evidence="2" type="ORF">BZL30_6145</name>
</gene>
<dbReference type="EMBL" id="MVBN01000004">
    <property type="protein sequence ID" value="OOK75103.1"/>
    <property type="molecule type" value="Genomic_DNA"/>
</dbReference>
<evidence type="ECO:0000313" key="3">
    <source>
        <dbReference type="EMBL" id="OOK75103.1"/>
    </source>
</evidence>
<comment type="caution">
    <text evidence="3">The sequence shown here is derived from an EMBL/GenBank/DDBJ whole genome shotgun (WGS) entry which is preliminary data.</text>
</comment>
<dbReference type="Proteomes" id="UP000188532">
    <property type="component" value="Unassembled WGS sequence"/>
</dbReference>